<dbReference type="SUPFAM" id="SSF49879">
    <property type="entry name" value="SMAD/FHA domain"/>
    <property type="match status" value="1"/>
</dbReference>
<dbReference type="GO" id="GO:0051301">
    <property type="term" value="P:cell division"/>
    <property type="evidence" value="ECO:0007669"/>
    <property type="project" value="InterPro"/>
</dbReference>
<feature type="transmembrane region" description="Helical" evidence="6">
    <location>
        <begin position="537"/>
        <end position="558"/>
    </location>
</feature>
<keyword evidence="2 6" id="KW-0812">Transmembrane</keyword>
<dbReference type="GO" id="GO:0008360">
    <property type="term" value="P:regulation of cell shape"/>
    <property type="evidence" value="ECO:0007669"/>
    <property type="project" value="UniProtKB-KW"/>
</dbReference>
<dbReference type="InterPro" id="IPR000253">
    <property type="entry name" value="FHA_dom"/>
</dbReference>
<dbReference type="Pfam" id="PF00498">
    <property type="entry name" value="FHA"/>
    <property type="match status" value="1"/>
</dbReference>
<feature type="transmembrane region" description="Helical" evidence="6">
    <location>
        <begin position="320"/>
        <end position="338"/>
    </location>
</feature>
<feature type="transmembrane region" description="Helical" evidence="6">
    <location>
        <begin position="570"/>
        <end position="591"/>
    </location>
</feature>
<dbReference type="GO" id="GO:0032153">
    <property type="term" value="C:cell division site"/>
    <property type="evidence" value="ECO:0007669"/>
    <property type="project" value="TreeGrafter"/>
</dbReference>
<gene>
    <name evidence="8" type="ORF">MM59RIKEN_24690</name>
</gene>
<reference evidence="8" key="1">
    <citation type="submission" date="2020-09" db="EMBL/GenBank/DDBJ databases">
        <title>New species isolated from human feces.</title>
        <authorList>
            <person name="Kitahara M."/>
            <person name="Shigeno Y."/>
            <person name="Shime M."/>
            <person name="Matsumoto Y."/>
            <person name="Nakamura S."/>
            <person name="Motooka D."/>
            <person name="Fukuoka S."/>
            <person name="Nishikawa H."/>
            <person name="Benno Y."/>
        </authorList>
    </citation>
    <scope>NUCLEOTIDE SEQUENCE</scope>
    <source>
        <strain evidence="8">MM59</strain>
    </source>
</reference>
<evidence type="ECO:0000256" key="6">
    <source>
        <dbReference type="SAM" id="Phobius"/>
    </source>
</evidence>
<dbReference type="KEGG" id="pfaa:MM59RIKEN_24690"/>
<keyword evidence="3" id="KW-0133">Cell shape</keyword>
<evidence type="ECO:0000256" key="3">
    <source>
        <dbReference type="ARBA" id="ARBA00022960"/>
    </source>
</evidence>
<feature type="transmembrane region" description="Helical" evidence="6">
    <location>
        <begin position="290"/>
        <end position="308"/>
    </location>
</feature>
<dbReference type="Gene3D" id="2.60.200.20">
    <property type="match status" value="1"/>
</dbReference>
<keyword evidence="5 6" id="KW-0472">Membrane</keyword>
<feature type="domain" description="FHA" evidence="7">
    <location>
        <begin position="111"/>
        <end position="162"/>
    </location>
</feature>
<feature type="transmembrane region" description="Helical" evidence="6">
    <location>
        <begin position="205"/>
        <end position="228"/>
    </location>
</feature>
<dbReference type="EMBL" id="AP023420">
    <property type="protein sequence ID" value="BCK85150.1"/>
    <property type="molecule type" value="Genomic_DNA"/>
</dbReference>
<keyword evidence="9" id="KW-1185">Reference proteome</keyword>
<feature type="transmembrane region" description="Helical" evidence="6">
    <location>
        <begin position="58"/>
        <end position="77"/>
    </location>
</feature>
<feature type="transmembrane region" description="Helical" evidence="6">
    <location>
        <begin position="234"/>
        <end position="254"/>
    </location>
</feature>
<dbReference type="AlphaFoldDB" id="A0A810QA75"/>
<dbReference type="Proteomes" id="UP000679848">
    <property type="component" value="Chromosome"/>
</dbReference>
<dbReference type="SMART" id="SM00240">
    <property type="entry name" value="FHA"/>
    <property type="match status" value="1"/>
</dbReference>
<dbReference type="GO" id="GO:0015648">
    <property type="term" value="F:lipid-linked peptidoglycan transporter activity"/>
    <property type="evidence" value="ECO:0007669"/>
    <property type="project" value="TreeGrafter"/>
</dbReference>
<feature type="transmembrane region" description="Helical" evidence="6">
    <location>
        <begin position="266"/>
        <end position="284"/>
    </location>
</feature>
<evidence type="ECO:0000313" key="8">
    <source>
        <dbReference type="EMBL" id="BCK85150.1"/>
    </source>
</evidence>
<feature type="transmembrane region" description="Helical" evidence="6">
    <location>
        <begin position="382"/>
        <end position="415"/>
    </location>
</feature>
<dbReference type="PANTHER" id="PTHR30474">
    <property type="entry name" value="CELL CYCLE PROTEIN"/>
    <property type="match status" value="1"/>
</dbReference>
<dbReference type="GO" id="GO:0005886">
    <property type="term" value="C:plasma membrane"/>
    <property type="evidence" value="ECO:0007669"/>
    <property type="project" value="TreeGrafter"/>
</dbReference>
<evidence type="ECO:0000256" key="2">
    <source>
        <dbReference type="ARBA" id="ARBA00022692"/>
    </source>
</evidence>
<dbReference type="PANTHER" id="PTHR30474:SF3">
    <property type="entry name" value="PEPTIDOGLYCAN GLYCOSYLTRANSFERASE RODA"/>
    <property type="match status" value="1"/>
</dbReference>
<accession>A0A810QA75</accession>
<feature type="transmembrane region" description="Helical" evidence="6">
    <location>
        <begin position="470"/>
        <end position="488"/>
    </location>
</feature>
<keyword evidence="4 6" id="KW-1133">Transmembrane helix</keyword>
<dbReference type="InterPro" id="IPR001182">
    <property type="entry name" value="FtsW/RodA"/>
</dbReference>
<evidence type="ECO:0000256" key="5">
    <source>
        <dbReference type="ARBA" id="ARBA00023136"/>
    </source>
</evidence>
<comment type="subcellular location">
    <subcellularLocation>
        <location evidence="1">Membrane</location>
        <topology evidence="1">Multi-pass membrane protein</topology>
    </subcellularLocation>
</comment>
<protein>
    <recommendedName>
        <fullName evidence="7">FHA domain-containing protein</fullName>
    </recommendedName>
</protein>
<sequence>MSPSFYPLERVSEEHCTLCKKDAILRPISKKEADNIEAFLQTQLDSITALLAAYPLAGTWYTAVVRFLFPVLAVFILSRAVRSLLSMPHTPEIWGQLSLPNGAAIPLTHWENIIGRGQTADIQLNYPSVSRQHAAICRGEDDQWVLYDLGSKGGTQVNGETVTGARPVKLGDTISLGGVPLIFLPQTVAEREEIENQRRAERPAAMWPSFLWLTVFQVLACVQLIVAAGESASVSIPLAFLGLTAVMWLYAAILRATRCVGFEMETIAFFLCTLCLAVTASSAPQSLLKQFVAILLGVILFLVLGIFLRDLSRVQKNRWLMAAGAIGLLAFTLVFGHSKYGAVNWISIGGMSFQPSEIAKICYIFAGSATLERLFHKRNLTLFIVLTGACIALLGIMSDFGTAAIFFVTFLVIAYMRSGDFATLSLICGGAVFGAGIIMTFKPYILSRFATWGHAWEAASTTGYQQTRTMSAAASGGLFGMGGGNGWLHNVAAADTDLVFGMLCEEWGLLIAILAVGAIITLAVFAVRACRVGRSSFYIIAACAAGSLLVFQTCLNVFGSVDLLPLTGVTLPFISNGGSAMMSAWGLLAYLKATDTRENASFAIRRSHQKRLTQDARRRVEPIGNPFAEQEAEHEED</sequence>
<evidence type="ECO:0000256" key="4">
    <source>
        <dbReference type="ARBA" id="ARBA00022989"/>
    </source>
</evidence>
<evidence type="ECO:0000313" key="9">
    <source>
        <dbReference type="Proteomes" id="UP000679848"/>
    </source>
</evidence>
<evidence type="ECO:0000256" key="1">
    <source>
        <dbReference type="ARBA" id="ARBA00004141"/>
    </source>
</evidence>
<dbReference type="CDD" id="cd00060">
    <property type="entry name" value="FHA"/>
    <property type="match status" value="1"/>
</dbReference>
<name>A0A810QA75_9FIRM</name>
<feature type="transmembrane region" description="Helical" evidence="6">
    <location>
        <begin position="421"/>
        <end position="441"/>
    </location>
</feature>
<organism evidence="8 9">
    <name type="scientific">Pusillibacter faecalis</name>
    <dbReference type="NCBI Taxonomy" id="2714358"/>
    <lineage>
        <taxon>Bacteria</taxon>
        <taxon>Bacillati</taxon>
        <taxon>Bacillota</taxon>
        <taxon>Clostridia</taxon>
        <taxon>Eubacteriales</taxon>
        <taxon>Oscillospiraceae</taxon>
        <taxon>Pusillibacter</taxon>
    </lineage>
</organism>
<feature type="transmembrane region" description="Helical" evidence="6">
    <location>
        <begin position="508"/>
        <end position="530"/>
    </location>
</feature>
<evidence type="ECO:0000259" key="7">
    <source>
        <dbReference type="SMART" id="SM00240"/>
    </source>
</evidence>
<feature type="transmembrane region" description="Helical" evidence="6">
    <location>
        <begin position="358"/>
        <end position="375"/>
    </location>
</feature>
<dbReference type="InterPro" id="IPR008984">
    <property type="entry name" value="SMAD_FHA_dom_sf"/>
</dbReference>
<dbReference type="Pfam" id="PF01098">
    <property type="entry name" value="FTSW_RODA_SPOVE"/>
    <property type="match status" value="1"/>
</dbReference>
<proteinExistence type="predicted"/>